<comment type="caution">
    <text evidence="2">The sequence shown here is derived from an EMBL/GenBank/DDBJ whole genome shotgun (WGS) entry which is preliminary data.</text>
</comment>
<dbReference type="EMBL" id="JACKWZ010000012">
    <property type="protein sequence ID" value="KAF9422995.1"/>
    <property type="molecule type" value="Genomic_DNA"/>
</dbReference>
<evidence type="ECO:0000256" key="1">
    <source>
        <dbReference type="SAM" id="MobiDB-lite"/>
    </source>
</evidence>
<organism evidence="2 3">
    <name type="scientific">Spodoptera exigua</name>
    <name type="common">Beet armyworm</name>
    <name type="synonym">Noctua fulgens</name>
    <dbReference type="NCBI Taxonomy" id="7107"/>
    <lineage>
        <taxon>Eukaryota</taxon>
        <taxon>Metazoa</taxon>
        <taxon>Ecdysozoa</taxon>
        <taxon>Arthropoda</taxon>
        <taxon>Hexapoda</taxon>
        <taxon>Insecta</taxon>
        <taxon>Pterygota</taxon>
        <taxon>Neoptera</taxon>
        <taxon>Endopterygota</taxon>
        <taxon>Lepidoptera</taxon>
        <taxon>Glossata</taxon>
        <taxon>Ditrysia</taxon>
        <taxon>Noctuoidea</taxon>
        <taxon>Noctuidae</taxon>
        <taxon>Amphipyrinae</taxon>
        <taxon>Spodoptera</taxon>
    </lineage>
</organism>
<name>A0A835LB60_SPOEX</name>
<reference evidence="2" key="1">
    <citation type="submission" date="2020-08" db="EMBL/GenBank/DDBJ databases">
        <title>Spodoptera exigua strain:BAW_Kor-Di-RS1 Genome sequencing and assembly.</title>
        <authorList>
            <person name="Kim J."/>
            <person name="Nam H.Y."/>
            <person name="Kwon M."/>
            <person name="Choi J.H."/>
            <person name="Cho S.R."/>
            <person name="Kim G.-H."/>
        </authorList>
    </citation>
    <scope>NUCLEOTIDE SEQUENCE</scope>
    <source>
        <strain evidence="2">BAW_Kor-Di-RS1</strain>
        <tissue evidence="2">Whole-body</tissue>
    </source>
</reference>
<gene>
    <name evidence="2" type="ORF">HW555_001538</name>
</gene>
<evidence type="ECO:0000313" key="3">
    <source>
        <dbReference type="Proteomes" id="UP000648187"/>
    </source>
</evidence>
<accession>A0A835LB60</accession>
<keyword evidence="3" id="KW-1185">Reference proteome</keyword>
<dbReference type="AlphaFoldDB" id="A0A835LB60"/>
<evidence type="ECO:0000313" key="2">
    <source>
        <dbReference type="EMBL" id="KAF9422995.1"/>
    </source>
</evidence>
<dbReference type="Proteomes" id="UP000648187">
    <property type="component" value="Unassembled WGS sequence"/>
</dbReference>
<protein>
    <submittedName>
        <fullName evidence="2">Uncharacterized protein</fullName>
    </submittedName>
</protein>
<sequence length="173" mass="19277">MSLRYIVWIESPVVIHKVGAVHQYQHPARQAPYGSGELSEPRWDGILDQVACDHPQSKGSQPAVQATCSPVAKRNGRIERSSLGQNPRYKIWIELPVVIHKVGAVSLPYKQPSRQSPNETGELSDRRWDGIVNGWILTRSWDRVACGHPQSKGSQPAVKETCSPVAKRNGRIE</sequence>
<feature type="region of interest" description="Disordered" evidence="1">
    <location>
        <begin position="147"/>
        <end position="173"/>
    </location>
</feature>
<proteinExistence type="predicted"/>